<keyword evidence="3" id="KW-0732">Signal</keyword>
<proteinExistence type="inferred from homology"/>
<dbReference type="AlphaFoldDB" id="A0A1I2HLG1"/>
<dbReference type="Proteomes" id="UP000198964">
    <property type="component" value="Unassembled WGS sequence"/>
</dbReference>
<dbReference type="RefSeq" id="WP_212733480.1">
    <property type="nucleotide sequence ID" value="NZ_FONW01000004.1"/>
</dbReference>
<organism evidence="5 6">
    <name type="scientific">Sunxiuqinia elliptica</name>
    <dbReference type="NCBI Taxonomy" id="655355"/>
    <lineage>
        <taxon>Bacteria</taxon>
        <taxon>Pseudomonadati</taxon>
        <taxon>Bacteroidota</taxon>
        <taxon>Bacteroidia</taxon>
        <taxon>Marinilabiliales</taxon>
        <taxon>Prolixibacteraceae</taxon>
        <taxon>Sunxiuqinia</taxon>
    </lineage>
</organism>
<dbReference type="GO" id="GO:0006801">
    <property type="term" value="P:superoxide metabolic process"/>
    <property type="evidence" value="ECO:0007669"/>
    <property type="project" value="InterPro"/>
</dbReference>
<feature type="domain" description="Superoxide dismutase copper/zinc binding" evidence="4">
    <location>
        <begin position="72"/>
        <end position="200"/>
    </location>
</feature>
<evidence type="ECO:0000313" key="5">
    <source>
        <dbReference type="EMBL" id="SFF30984.1"/>
    </source>
</evidence>
<dbReference type="PANTHER" id="PTHR10003">
    <property type="entry name" value="SUPEROXIDE DISMUTASE CU-ZN -RELATED"/>
    <property type="match status" value="1"/>
</dbReference>
<protein>
    <submittedName>
        <fullName evidence="5">Superoxide dismutase, Cu-Zn family</fullName>
    </submittedName>
</protein>
<feature type="signal peptide" evidence="3">
    <location>
        <begin position="1"/>
        <end position="23"/>
    </location>
</feature>
<dbReference type="EMBL" id="FONW01000004">
    <property type="protein sequence ID" value="SFF30984.1"/>
    <property type="molecule type" value="Genomic_DNA"/>
</dbReference>
<feature type="region of interest" description="Disordered" evidence="2">
    <location>
        <begin position="28"/>
        <end position="49"/>
    </location>
</feature>
<dbReference type="InterPro" id="IPR024134">
    <property type="entry name" value="SOD_Cu/Zn_/chaperone"/>
</dbReference>
<name>A0A1I2HLG1_9BACT</name>
<dbReference type="CDD" id="cd00305">
    <property type="entry name" value="Cu-Zn_Superoxide_Dismutase"/>
    <property type="match status" value="1"/>
</dbReference>
<evidence type="ECO:0000256" key="2">
    <source>
        <dbReference type="SAM" id="MobiDB-lite"/>
    </source>
</evidence>
<dbReference type="Gene3D" id="2.60.40.200">
    <property type="entry name" value="Superoxide dismutase, copper/zinc binding domain"/>
    <property type="match status" value="1"/>
</dbReference>
<dbReference type="InterPro" id="IPR001424">
    <property type="entry name" value="SOD_Cu_Zn_dom"/>
</dbReference>
<dbReference type="InterPro" id="IPR036423">
    <property type="entry name" value="SOD-like_Cu/Zn_dom_sf"/>
</dbReference>
<sequence>MRKKNLLYLMAFATILFVGQACNQQQGSKEKSTVVAEHDHGHDHGHGHDHDAKAEVIKKAICVLHPTAGNEVTGIVTFTDSPEGVVVEATVEGLTPGKHGFHVHHYGDCSAPDGTSAGGHFNPDGTDHGGPHAHVRHVGDLGNLEADENGKAHYRMVDKMLELNGAHSIIGRSIIVHAGEDDLTSQPTGAAGARVAYGVIGVAKHE</sequence>
<accession>A0A1I2HLG1</accession>
<keyword evidence="6" id="KW-1185">Reference proteome</keyword>
<dbReference type="InterPro" id="IPR018152">
    <property type="entry name" value="SOD_Cu/Zn_BS"/>
</dbReference>
<feature type="chain" id="PRO_5011572178" evidence="3">
    <location>
        <begin position="24"/>
        <end position="206"/>
    </location>
</feature>
<evidence type="ECO:0000259" key="4">
    <source>
        <dbReference type="Pfam" id="PF00080"/>
    </source>
</evidence>
<reference evidence="5 6" key="1">
    <citation type="submission" date="2016-10" db="EMBL/GenBank/DDBJ databases">
        <authorList>
            <person name="de Groot N.N."/>
        </authorList>
    </citation>
    <scope>NUCLEOTIDE SEQUENCE [LARGE SCALE GENOMIC DNA]</scope>
    <source>
        <strain evidence="5 6">CGMCC 1.9156</strain>
    </source>
</reference>
<dbReference type="SUPFAM" id="SSF49329">
    <property type="entry name" value="Cu,Zn superoxide dismutase-like"/>
    <property type="match status" value="1"/>
</dbReference>
<evidence type="ECO:0000256" key="1">
    <source>
        <dbReference type="ARBA" id="ARBA00010457"/>
    </source>
</evidence>
<gene>
    <name evidence="5" type="ORF">SAMN05216283_104166</name>
</gene>
<dbReference type="PROSITE" id="PS51257">
    <property type="entry name" value="PROKAR_LIPOPROTEIN"/>
    <property type="match status" value="1"/>
</dbReference>
<dbReference type="STRING" id="655355.SAMN05216283_104166"/>
<dbReference type="PRINTS" id="PR00068">
    <property type="entry name" value="CUZNDISMTASE"/>
</dbReference>
<evidence type="ECO:0000313" key="6">
    <source>
        <dbReference type="Proteomes" id="UP000198964"/>
    </source>
</evidence>
<evidence type="ECO:0000256" key="3">
    <source>
        <dbReference type="SAM" id="SignalP"/>
    </source>
</evidence>
<dbReference type="Pfam" id="PF00080">
    <property type="entry name" value="Sod_Cu"/>
    <property type="match status" value="1"/>
</dbReference>
<dbReference type="GO" id="GO:0005507">
    <property type="term" value="F:copper ion binding"/>
    <property type="evidence" value="ECO:0007669"/>
    <property type="project" value="InterPro"/>
</dbReference>
<dbReference type="PROSITE" id="PS00087">
    <property type="entry name" value="SOD_CU_ZN_1"/>
    <property type="match status" value="1"/>
</dbReference>
<comment type="similarity">
    <text evidence="1">Belongs to the Cu-Zn superoxide dismutase family.</text>
</comment>